<dbReference type="Pfam" id="PF13450">
    <property type="entry name" value="NAD_binding_8"/>
    <property type="match status" value="1"/>
</dbReference>
<name>A0A1G6X9L2_9ACTN</name>
<dbReference type="AlphaFoldDB" id="A0A1G6X9L2"/>
<feature type="region of interest" description="Disordered" evidence="1">
    <location>
        <begin position="510"/>
        <end position="537"/>
    </location>
</feature>
<evidence type="ECO:0000313" key="2">
    <source>
        <dbReference type="EMBL" id="SDD74910.1"/>
    </source>
</evidence>
<dbReference type="RefSeq" id="WP_090592279.1">
    <property type="nucleotide sequence ID" value="NZ_LT629688.1"/>
</dbReference>
<dbReference type="Gene3D" id="3.50.50.60">
    <property type="entry name" value="FAD/NAD(P)-binding domain"/>
    <property type="match status" value="2"/>
</dbReference>
<dbReference type="Proteomes" id="UP000198546">
    <property type="component" value="Chromosome i"/>
</dbReference>
<dbReference type="STRING" id="675864.SAMN04489747_1651"/>
<feature type="compositionally biased region" description="Low complexity" evidence="1">
    <location>
        <begin position="402"/>
        <end position="414"/>
    </location>
</feature>
<feature type="compositionally biased region" description="Low complexity" evidence="1">
    <location>
        <begin position="515"/>
        <end position="531"/>
    </location>
</feature>
<sequence length="537" mass="56356">MSSTPDAVVIGAGPNGLVAANALVDAGWSVLVLEAQPEPGGAVRSSEDVHPGFVHDTFSSYYPLAAASPTIQGLQLEDHGLVWRRAPAVLGHPRPDGGWALLHPDRQVTAALMDEQHRGDGAEWLRVCEQWDAVGDQLVRALITPFPPVRHGLGLLARLPRVGGLQFVRTLLTPATDLARRFGGDSPGLLLAGNAAHTDVPLDAAGSGLMGLLLTMLGQTVGYPVPEGGAGALTRALVRRLESRGGELRCSSRVEHVEVVHGRAVAVRTEQGERVPVGRAVLADVLAPALYRRLLDEGDVPARTHRALERFQLDPGTVKVDWALDGPVPWRETPAHAPGTVHVGGSLADMNQSLGQVASGSIPEHPFLLMGQTTTADPTRSPAGTEAAWAYTHVPQPHADGADAPDAGADSPSGRVTGRWDRDDNERFADRMQQRIEALAPGFGDRVLSRRVTGPHEMQAADENLAGGAINGGTAQLHQQLVFRPVPGLGRAETPVAGLFLASASAHPGGGVHGAPGKNAARAALAAARTGRLPRRP</sequence>
<protein>
    <submittedName>
        <fullName evidence="2">Phytoene dehydrogenase-related protein</fullName>
    </submittedName>
</protein>
<evidence type="ECO:0000256" key="1">
    <source>
        <dbReference type="SAM" id="MobiDB-lite"/>
    </source>
</evidence>
<dbReference type="InterPro" id="IPR036188">
    <property type="entry name" value="FAD/NAD-bd_sf"/>
</dbReference>
<feature type="region of interest" description="Disordered" evidence="1">
    <location>
        <begin position="396"/>
        <end position="421"/>
    </location>
</feature>
<reference evidence="2 3" key="1">
    <citation type="submission" date="2016-10" db="EMBL/GenBank/DDBJ databases">
        <authorList>
            <person name="de Groot N.N."/>
        </authorList>
    </citation>
    <scope>NUCLEOTIDE SEQUENCE [LARGE SCALE GENOMIC DNA]</scope>
    <source>
        <strain evidence="2 3">MON 2.2</strain>
    </source>
</reference>
<proteinExistence type="predicted"/>
<gene>
    <name evidence="2" type="ORF">SAMN04489747_1651</name>
</gene>
<dbReference type="EMBL" id="LT629688">
    <property type="protein sequence ID" value="SDD74910.1"/>
    <property type="molecule type" value="Genomic_DNA"/>
</dbReference>
<dbReference type="PANTHER" id="PTHR10668:SF105">
    <property type="entry name" value="DEHYDROGENASE-RELATED"/>
    <property type="match status" value="1"/>
</dbReference>
<dbReference type="SUPFAM" id="SSF51905">
    <property type="entry name" value="FAD/NAD(P)-binding domain"/>
    <property type="match status" value="1"/>
</dbReference>
<keyword evidence="3" id="KW-1185">Reference proteome</keyword>
<dbReference type="PRINTS" id="PR00411">
    <property type="entry name" value="PNDRDTASEI"/>
</dbReference>
<evidence type="ECO:0000313" key="3">
    <source>
        <dbReference type="Proteomes" id="UP000198546"/>
    </source>
</evidence>
<accession>A0A1G6X9L2</accession>
<organism evidence="2 3">
    <name type="scientific">Auraticoccus monumenti</name>
    <dbReference type="NCBI Taxonomy" id="675864"/>
    <lineage>
        <taxon>Bacteria</taxon>
        <taxon>Bacillati</taxon>
        <taxon>Actinomycetota</taxon>
        <taxon>Actinomycetes</taxon>
        <taxon>Propionibacteriales</taxon>
        <taxon>Propionibacteriaceae</taxon>
        <taxon>Auraticoccus</taxon>
    </lineage>
</organism>
<dbReference type="OrthoDB" id="833207at2"/>
<dbReference type="PANTHER" id="PTHR10668">
    <property type="entry name" value="PHYTOENE DEHYDROGENASE"/>
    <property type="match status" value="1"/>
</dbReference>